<evidence type="ECO:0000313" key="2">
    <source>
        <dbReference type="Proteomes" id="UP001215598"/>
    </source>
</evidence>
<name>A0AAD7H4A6_9AGAR</name>
<gene>
    <name evidence="1" type="ORF">B0H16DRAFT_1343631</name>
</gene>
<comment type="caution">
    <text evidence="1">The sequence shown here is derived from an EMBL/GenBank/DDBJ whole genome shotgun (WGS) entry which is preliminary data.</text>
</comment>
<protein>
    <submittedName>
        <fullName evidence="1">Uncharacterized protein</fullName>
    </submittedName>
</protein>
<sequence>MVGNAQDETAAPASGVNRKGWGKWMSDGYTILERCPGGEDWHKALELWTDLERTYGFKSSPKALSKEGRPDAVSTWTKYGRRTDKAPALKVPVDEFATQWWAWWAALAPLWRATNAQGRLQPGDDAQGADGPWEGLVHPGANGILIVLLTLAWWREEEGEESETWSSAVQDVKWVLGGLLINAR</sequence>
<proteinExistence type="predicted"/>
<keyword evidence="2" id="KW-1185">Reference proteome</keyword>
<organism evidence="1 2">
    <name type="scientific">Mycena metata</name>
    <dbReference type="NCBI Taxonomy" id="1033252"/>
    <lineage>
        <taxon>Eukaryota</taxon>
        <taxon>Fungi</taxon>
        <taxon>Dikarya</taxon>
        <taxon>Basidiomycota</taxon>
        <taxon>Agaricomycotina</taxon>
        <taxon>Agaricomycetes</taxon>
        <taxon>Agaricomycetidae</taxon>
        <taxon>Agaricales</taxon>
        <taxon>Marasmiineae</taxon>
        <taxon>Mycenaceae</taxon>
        <taxon>Mycena</taxon>
    </lineage>
</organism>
<accession>A0AAD7H4A6</accession>
<evidence type="ECO:0000313" key="1">
    <source>
        <dbReference type="EMBL" id="KAJ7711571.1"/>
    </source>
</evidence>
<dbReference type="EMBL" id="JARKIB010000392">
    <property type="protein sequence ID" value="KAJ7711571.1"/>
    <property type="molecule type" value="Genomic_DNA"/>
</dbReference>
<dbReference type="Proteomes" id="UP001215598">
    <property type="component" value="Unassembled WGS sequence"/>
</dbReference>
<reference evidence="1" key="1">
    <citation type="submission" date="2023-03" db="EMBL/GenBank/DDBJ databases">
        <title>Massive genome expansion in bonnet fungi (Mycena s.s.) driven by repeated elements and novel gene families across ecological guilds.</title>
        <authorList>
            <consortium name="Lawrence Berkeley National Laboratory"/>
            <person name="Harder C.B."/>
            <person name="Miyauchi S."/>
            <person name="Viragh M."/>
            <person name="Kuo A."/>
            <person name="Thoen E."/>
            <person name="Andreopoulos B."/>
            <person name="Lu D."/>
            <person name="Skrede I."/>
            <person name="Drula E."/>
            <person name="Henrissat B."/>
            <person name="Morin E."/>
            <person name="Kohler A."/>
            <person name="Barry K."/>
            <person name="LaButti K."/>
            <person name="Morin E."/>
            <person name="Salamov A."/>
            <person name="Lipzen A."/>
            <person name="Mereny Z."/>
            <person name="Hegedus B."/>
            <person name="Baldrian P."/>
            <person name="Stursova M."/>
            <person name="Weitz H."/>
            <person name="Taylor A."/>
            <person name="Grigoriev I.V."/>
            <person name="Nagy L.G."/>
            <person name="Martin F."/>
            <person name="Kauserud H."/>
        </authorList>
    </citation>
    <scope>NUCLEOTIDE SEQUENCE</scope>
    <source>
        <strain evidence="1">CBHHK182m</strain>
    </source>
</reference>
<dbReference type="AlphaFoldDB" id="A0AAD7H4A6"/>